<name>A0A162ZC93_DIDRA</name>
<feature type="region of interest" description="Disordered" evidence="1">
    <location>
        <begin position="82"/>
        <end position="164"/>
    </location>
</feature>
<sequence length="177" mass="18905">MCQYWKKRHTCAHTSDRPYIEMCCAGYVSNTVCADITTNLVPRPSHFPCYPCIRDEVIVEAREKHERAAEAAVRAVRDVAARKREGERVGREERGMGEGGAWMLAEGGSGKSKKKGKGGAGGGVLASPGSQAKQGALEESEKGGKMGGRAGSWGPKKILSRGETEVVLADVSNGVEK</sequence>
<reference evidence="2 3" key="1">
    <citation type="journal article" date="2016" name="Sci. Rep.">
        <title>Draft genome sequencing and secretome analysis of fungal phytopathogen Ascochyta rabiei provides insight into the necrotrophic effector repertoire.</title>
        <authorList>
            <person name="Verma S."/>
            <person name="Gazara R.K."/>
            <person name="Nizam S."/>
            <person name="Parween S."/>
            <person name="Chattopadhyay D."/>
            <person name="Verma P.K."/>
        </authorList>
    </citation>
    <scope>NUCLEOTIDE SEQUENCE [LARGE SCALE GENOMIC DNA]</scope>
    <source>
        <strain evidence="2 3">ArDII</strain>
    </source>
</reference>
<dbReference type="EMBL" id="JYNV01000278">
    <property type="protein sequence ID" value="KZM20531.1"/>
    <property type="molecule type" value="Genomic_DNA"/>
</dbReference>
<evidence type="ECO:0000313" key="3">
    <source>
        <dbReference type="Proteomes" id="UP000076837"/>
    </source>
</evidence>
<accession>A0A162ZC93</accession>
<dbReference type="AlphaFoldDB" id="A0A162ZC93"/>
<comment type="caution">
    <text evidence="2">The sequence shown here is derived from an EMBL/GenBank/DDBJ whole genome shotgun (WGS) entry which is preliminary data.</text>
</comment>
<dbReference type="OrthoDB" id="3794829at2759"/>
<keyword evidence="3" id="KW-1185">Reference proteome</keyword>
<protein>
    <submittedName>
        <fullName evidence="2">Uncharacterized protein</fullName>
    </submittedName>
</protein>
<dbReference type="Proteomes" id="UP000076837">
    <property type="component" value="Unassembled WGS sequence"/>
</dbReference>
<evidence type="ECO:0000313" key="2">
    <source>
        <dbReference type="EMBL" id="KZM20531.1"/>
    </source>
</evidence>
<proteinExistence type="predicted"/>
<evidence type="ECO:0000256" key="1">
    <source>
        <dbReference type="SAM" id="MobiDB-lite"/>
    </source>
</evidence>
<gene>
    <name evidence="2" type="ORF">ST47_g8330</name>
</gene>
<organism evidence="2 3">
    <name type="scientific">Didymella rabiei</name>
    <name type="common">Chickpea ascochyta blight fungus</name>
    <name type="synonym">Mycosphaerella rabiei</name>
    <dbReference type="NCBI Taxonomy" id="5454"/>
    <lineage>
        <taxon>Eukaryota</taxon>
        <taxon>Fungi</taxon>
        <taxon>Dikarya</taxon>
        <taxon>Ascomycota</taxon>
        <taxon>Pezizomycotina</taxon>
        <taxon>Dothideomycetes</taxon>
        <taxon>Pleosporomycetidae</taxon>
        <taxon>Pleosporales</taxon>
        <taxon>Pleosporineae</taxon>
        <taxon>Didymellaceae</taxon>
        <taxon>Ascochyta</taxon>
    </lineage>
</organism>
<feature type="compositionally biased region" description="Basic and acidic residues" evidence="1">
    <location>
        <begin position="82"/>
        <end position="96"/>
    </location>
</feature>